<keyword evidence="1" id="KW-0732">Signal</keyword>
<feature type="signal peptide" evidence="1">
    <location>
        <begin position="1"/>
        <end position="19"/>
    </location>
</feature>
<sequence length="116" mass="12539">MESVLSWVFLVAVFKGVQCCEKVVGVVKDVPDVKHLDVSLMWTLLLDEVGSIWRVKGWTDGEQLPTCSPFLVPFPCERPLHSVLPGGCPLVVLQLLKAGTPSSSFKCGSPGHSMGC</sequence>
<protein>
    <recommendedName>
        <fullName evidence="4">Secreted protein</fullName>
    </recommendedName>
</protein>
<feature type="chain" id="PRO_5023061054" description="Secreted protein" evidence="1">
    <location>
        <begin position="20"/>
        <end position="116"/>
    </location>
</feature>
<gene>
    <name evidence="2" type="ORF">MONAX_5E024849</name>
</gene>
<organism evidence="2 3">
    <name type="scientific">Marmota monax</name>
    <name type="common">Woodchuck</name>
    <dbReference type="NCBI Taxonomy" id="9995"/>
    <lineage>
        <taxon>Eukaryota</taxon>
        <taxon>Metazoa</taxon>
        <taxon>Chordata</taxon>
        <taxon>Craniata</taxon>
        <taxon>Vertebrata</taxon>
        <taxon>Euteleostomi</taxon>
        <taxon>Mammalia</taxon>
        <taxon>Eutheria</taxon>
        <taxon>Euarchontoglires</taxon>
        <taxon>Glires</taxon>
        <taxon>Rodentia</taxon>
        <taxon>Sciuromorpha</taxon>
        <taxon>Sciuridae</taxon>
        <taxon>Xerinae</taxon>
        <taxon>Marmotini</taxon>
        <taxon>Marmota</taxon>
    </lineage>
</organism>
<evidence type="ECO:0008006" key="4">
    <source>
        <dbReference type="Google" id="ProtNLM"/>
    </source>
</evidence>
<name>A0A5E4DBZ4_MARMO</name>
<dbReference type="AlphaFoldDB" id="A0A5E4DBZ4"/>
<comment type="caution">
    <text evidence="2">The sequence shown here is derived from an EMBL/GenBank/DDBJ whole genome shotgun (WGS) entry which is preliminary data.</text>
</comment>
<dbReference type="EMBL" id="CABDUW010004951">
    <property type="protein sequence ID" value="VTJ90721.1"/>
    <property type="molecule type" value="Genomic_DNA"/>
</dbReference>
<proteinExistence type="predicted"/>
<evidence type="ECO:0000313" key="3">
    <source>
        <dbReference type="Proteomes" id="UP000335636"/>
    </source>
</evidence>
<dbReference type="Proteomes" id="UP000335636">
    <property type="component" value="Unassembled WGS sequence"/>
</dbReference>
<reference evidence="2" key="1">
    <citation type="submission" date="2019-04" db="EMBL/GenBank/DDBJ databases">
        <authorList>
            <person name="Alioto T."/>
            <person name="Alioto T."/>
        </authorList>
    </citation>
    <scope>NUCLEOTIDE SEQUENCE [LARGE SCALE GENOMIC DNA]</scope>
</reference>
<evidence type="ECO:0000313" key="2">
    <source>
        <dbReference type="EMBL" id="VTJ90721.1"/>
    </source>
</evidence>
<evidence type="ECO:0000256" key="1">
    <source>
        <dbReference type="SAM" id="SignalP"/>
    </source>
</evidence>
<keyword evidence="3" id="KW-1185">Reference proteome</keyword>
<accession>A0A5E4DBZ4</accession>